<evidence type="ECO:0000256" key="5">
    <source>
        <dbReference type="ARBA" id="ARBA00022777"/>
    </source>
</evidence>
<proteinExistence type="predicted"/>
<organism evidence="9 10">
    <name type="scientific">Sphingobacterium litopenaei</name>
    <dbReference type="NCBI Taxonomy" id="2763500"/>
    <lineage>
        <taxon>Bacteria</taxon>
        <taxon>Pseudomonadati</taxon>
        <taxon>Bacteroidota</taxon>
        <taxon>Sphingobacteriia</taxon>
        <taxon>Sphingobacteriales</taxon>
        <taxon>Sphingobacteriaceae</taxon>
        <taxon>Sphingobacterium</taxon>
    </lineage>
</organism>
<dbReference type="GO" id="GO:0016301">
    <property type="term" value="F:kinase activity"/>
    <property type="evidence" value="ECO:0007669"/>
    <property type="project" value="UniProtKB-KW"/>
</dbReference>
<dbReference type="InterPro" id="IPR050736">
    <property type="entry name" value="Sensor_HK_Regulatory"/>
</dbReference>
<reference evidence="9 10" key="1">
    <citation type="submission" date="2020-08" db="EMBL/GenBank/DDBJ databases">
        <title>Sphingobacterium sp. DN04309 isolated from aquaculture water.</title>
        <authorList>
            <person name="Zhang M."/>
        </authorList>
    </citation>
    <scope>NUCLEOTIDE SEQUENCE [LARGE SCALE GENOMIC DNA]</scope>
    <source>
        <strain evidence="9 10">DN04309</strain>
    </source>
</reference>
<comment type="catalytic activity">
    <reaction evidence="1">
        <text>ATP + protein L-histidine = ADP + protein N-phospho-L-histidine.</text>
        <dbReference type="EC" id="2.7.13.3"/>
    </reaction>
</comment>
<keyword evidence="5 9" id="KW-0418">Kinase</keyword>
<comment type="caution">
    <text evidence="9">The sequence shown here is derived from an EMBL/GenBank/DDBJ whole genome shotgun (WGS) entry which is preliminary data.</text>
</comment>
<evidence type="ECO:0000256" key="7">
    <source>
        <dbReference type="SAM" id="Phobius"/>
    </source>
</evidence>
<dbReference type="SUPFAM" id="SSF47384">
    <property type="entry name" value="Homodimeric domain of signal transducing histidine kinase"/>
    <property type="match status" value="1"/>
</dbReference>
<dbReference type="Pfam" id="PF00512">
    <property type="entry name" value="HisKA"/>
    <property type="match status" value="1"/>
</dbReference>
<dbReference type="InterPro" id="IPR003594">
    <property type="entry name" value="HATPase_dom"/>
</dbReference>
<name>A0ABR7YCB0_9SPHI</name>
<dbReference type="Gene3D" id="3.30.565.10">
    <property type="entry name" value="Histidine kinase-like ATPase, C-terminal domain"/>
    <property type="match status" value="1"/>
</dbReference>
<dbReference type="PANTHER" id="PTHR43711:SF26">
    <property type="entry name" value="SENSOR HISTIDINE KINASE RCSC"/>
    <property type="match status" value="1"/>
</dbReference>
<dbReference type="InterPro" id="IPR004358">
    <property type="entry name" value="Sig_transdc_His_kin-like_C"/>
</dbReference>
<dbReference type="InterPro" id="IPR003661">
    <property type="entry name" value="HisK_dim/P_dom"/>
</dbReference>
<feature type="domain" description="Histidine kinase" evidence="8">
    <location>
        <begin position="255"/>
        <end position="470"/>
    </location>
</feature>
<evidence type="ECO:0000256" key="6">
    <source>
        <dbReference type="ARBA" id="ARBA00023012"/>
    </source>
</evidence>
<dbReference type="InterPro" id="IPR036097">
    <property type="entry name" value="HisK_dim/P_sf"/>
</dbReference>
<dbReference type="SUPFAM" id="SSF55874">
    <property type="entry name" value="ATPase domain of HSP90 chaperone/DNA topoisomerase II/histidine kinase"/>
    <property type="match status" value="1"/>
</dbReference>
<evidence type="ECO:0000256" key="2">
    <source>
        <dbReference type="ARBA" id="ARBA00012438"/>
    </source>
</evidence>
<dbReference type="InterPro" id="IPR005467">
    <property type="entry name" value="His_kinase_dom"/>
</dbReference>
<dbReference type="CDD" id="cd00082">
    <property type="entry name" value="HisKA"/>
    <property type="match status" value="1"/>
</dbReference>
<dbReference type="EMBL" id="JACOIJ010000006">
    <property type="protein sequence ID" value="MBD1428947.1"/>
    <property type="molecule type" value="Genomic_DNA"/>
</dbReference>
<keyword evidence="7" id="KW-0472">Membrane</keyword>
<dbReference type="CDD" id="cd00075">
    <property type="entry name" value="HATPase"/>
    <property type="match status" value="1"/>
</dbReference>
<dbReference type="SMART" id="SM00388">
    <property type="entry name" value="HisKA"/>
    <property type="match status" value="1"/>
</dbReference>
<dbReference type="EC" id="2.7.13.3" evidence="2"/>
<keyword evidence="7" id="KW-1133">Transmembrane helix</keyword>
<evidence type="ECO:0000313" key="10">
    <source>
        <dbReference type="Proteomes" id="UP000651271"/>
    </source>
</evidence>
<evidence type="ECO:0000256" key="1">
    <source>
        <dbReference type="ARBA" id="ARBA00000085"/>
    </source>
</evidence>
<evidence type="ECO:0000313" key="9">
    <source>
        <dbReference type="EMBL" id="MBD1428947.1"/>
    </source>
</evidence>
<dbReference type="PROSITE" id="PS50109">
    <property type="entry name" value="HIS_KIN"/>
    <property type="match status" value="1"/>
</dbReference>
<dbReference type="RefSeq" id="WP_190301672.1">
    <property type="nucleotide sequence ID" value="NZ_JACOIJ010000006.1"/>
</dbReference>
<keyword evidence="3" id="KW-0597">Phosphoprotein</keyword>
<dbReference type="PRINTS" id="PR00344">
    <property type="entry name" value="BCTRLSENSOR"/>
</dbReference>
<dbReference type="Pfam" id="PF02518">
    <property type="entry name" value="HATPase_c"/>
    <property type="match status" value="1"/>
</dbReference>
<keyword evidence="6" id="KW-0902">Two-component regulatory system</keyword>
<feature type="transmembrane region" description="Helical" evidence="7">
    <location>
        <begin position="7"/>
        <end position="29"/>
    </location>
</feature>
<accession>A0ABR7YCB0</accession>
<keyword evidence="4" id="KW-0808">Transferase</keyword>
<dbReference type="InterPro" id="IPR036890">
    <property type="entry name" value="HATPase_C_sf"/>
</dbReference>
<keyword evidence="10" id="KW-1185">Reference proteome</keyword>
<sequence>MVVQSHSIYRLIAIISLVCLVTVQFKLIYNTFELTNNQYYLKEKDIINQHYSAQIRNDKLFPGAQKIIDSHIMPRMALFQKLYETDSEAYEKTLAQVWKEMVAELRLKQNMDTIFPNMIEKYHLSDKLRYGLYIEHLSLSFDGVNYVPVFLPSVKGITPSHPNGDMIAGTLNKVDKQSQVSGYTVSAHTKNSYQITFMLYVDQENRQLQIFKAMLPTFMLSLLTIALVVGIYFITYRNWMKQKKLTAMTSDFINSISHEFNTPIATILVANQSLESSVNDNDRTKSRDLIAVIKRQSLRLKNLINQSLMISQLSSVNLEKKRYYLPSVLLELLEDYSLKLDSNVSIVPDLQHEVNEVELNKFLFTTMIYNLLDNGIKYNTSKEKIIQVKVYSKEHFVFVEIQDNGVGIDLQNLRHIFKKFFRGKERVEEGGLGLGLFYVQQVVNLHGWELRVDSEVDKGSSFIIKINAKK</sequence>
<dbReference type="Gene3D" id="1.10.287.130">
    <property type="match status" value="1"/>
</dbReference>
<feature type="transmembrane region" description="Helical" evidence="7">
    <location>
        <begin position="213"/>
        <end position="234"/>
    </location>
</feature>
<evidence type="ECO:0000259" key="8">
    <source>
        <dbReference type="PROSITE" id="PS50109"/>
    </source>
</evidence>
<dbReference type="Proteomes" id="UP000651271">
    <property type="component" value="Unassembled WGS sequence"/>
</dbReference>
<evidence type="ECO:0000256" key="4">
    <source>
        <dbReference type="ARBA" id="ARBA00022679"/>
    </source>
</evidence>
<dbReference type="SMART" id="SM00387">
    <property type="entry name" value="HATPase_c"/>
    <property type="match status" value="1"/>
</dbReference>
<keyword evidence="7" id="KW-0812">Transmembrane</keyword>
<evidence type="ECO:0000256" key="3">
    <source>
        <dbReference type="ARBA" id="ARBA00022553"/>
    </source>
</evidence>
<dbReference type="PANTHER" id="PTHR43711">
    <property type="entry name" value="TWO-COMPONENT HISTIDINE KINASE"/>
    <property type="match status" value="1"/>
</dbReference>
<gene>
    <name evidence="9" type="ORF">H8B04_05115</name>
</gene>
<protein>
    <recommendedName>
        <fullName evidence="2">histidine kinase</fullName>
        <ecNumber evidence="2">2.7.13.3</ecNumber>
    </recommendedName>
</protein>